<evidence type="ECO:0000256" key="9">
    <source>
        <dbReference type="ARBA" id="ARBA00022748"/>
    </source>
</evidence>
<evidence type="ECO:0000256" key="1">
    <source>
        <dbReference type="ARBA" id="ARBA00002442"/>
    </source>
</evidence>
<keyword evidence="8 12" id="KW-0812">Transmembrane</keyword>
<dbReference type="EMBL" id="CP003538">
    <property type="protein sequence ID" value="AGH98528.1"/>
    <property type="molecule type" value="Genomic_DNA"/>
</dbReference>
<reference evidence="13 14" key="1">
    <citation type="journal article" date="2013" name="ISME J.">
        <title>By their genes ye shall know them: genomic signatures of predatory bacteria.</title>
        <authorList>
            <person name="Pasternak Z."/>
            <person name="Pietrokovski S."/>
            <person name="Rotem O."/>
            <person name="Gophna U."/>
            <person name="Lurie-Weinberger M.N."/>
            <person name="Jurkevitch E."/>
        </authorList>
    </citation>
    <scope>NUCLEOTIDE SEQUENCE [LARGE SCALE GENOMIC DNA]</scope>
    <source>
        <strain evidence="13">EPB</strain>
    </source>
</reference>
<dbReference type="NCBIfam" id="TIGR03141">
    <property type="entry name" value="cytochro_ccmD"/>
    <property type="match status" value="1"/>
</dbReference>
<evidence type="ECO:0000313" key="13">
    <source>
        <dbReference type="EMBL" id="AGH98528.1"/>
    </source>
</evidence>
<dbReference type="Proteomes" id="UP000011932">
    <property type="component" value="Chromosome"/>
</dbReference>
<evidence type="ECO:0000256" key="6">
    <source>
        <dbReference type="ARBA" id="ARBA00022475"/>
    </source>
</evidence>
<feature type="transmembrane region" description="Helical" evidence="12">
    <location>
        <begin position="12"/>
        <end position="36"/>
    </location>
</feature>
<sequence length="46" mass="5217">MTFETFIAMNGYGLYVWGSYGFAAIVLIVLTLATFIRAHEIKQDDE</sequence>
<dbReference type="InterPro" id="IPR007078">
    <property type="entry name" value="Haem_export_protD_CcmD"/>
</dbReference>
<evidence type="ECO:0000256" key="11">
    <source>
        <dbReference type="ARBA" id="ARBA00023136"/>
    </source>
</evidence>
<gene>
    <name evidence="13" type="ORF">A11S_1726</name>
</gene>
<evidence type="ECO:0000256" key="8">
    <source>
        <dbReference type="ARBA" id="ARBA00022692"/>
    </source>
</evidence>
<accession>M4VH65</accession>
<protein>
    <recommendedName>
        <fullName evidence="4">Heme exporter protein D</fullName>
    </recommendedName>
</protein>
<evidence type="ECO:0000256" key="3">
    <source>
        <dbReference type="ARBA" id="ARBA00008741"/>
    </source>
</evidence>
<keyword evidence="5" id="KW-0813">Transport</keyword>
<dbReference type="Pfam" id="PF04995">
    <property type="entry name" value="CcmD"/>
    <property type="match status" value="1"/>
</dbReference>
<dbReference type="GO" id="GO:0015886">
    <property type="term" value="P:heme transport"/>
    <property type="evidence" value="ECO:0007669"/>
    <property type="project" value="InterPro"/>
</dbReference>
<evidence type="ECO:0000256" key="2">
    <source>
        <dbReference type="ARBA" id="ARBA00004377"/>
    </source>
</evidence>
<dbReference type="STRING" id="349215.A11S_1726"/>
<evidence type="ECO:0000313" key="14">
    <source>
        <dbReference type="Proteomes" id="UP000011932"/>
    </source>
</evidence>
<comment type="similarity">
    <text evidence="3">Belongs to the CcmD/CycX/HelD family.</text>
</comment>
<proteinExistence type="inferred from homology"/>
<dbReference type="KEGG" id="man:A11S_1726"/>
<organism evidence="13 14">
    <name type="scientific">Micavibrio aeruginosavorus EPB</name>
    <dbReference type="NCBI Taxonomy" id="349215"/>
    <lineage>
        <taxon>Bacteria</taxon>
        <taxon>Pseudomonadati</taxon>
        <taxon>Bdellovibrionota</taxon>
        <taxon>Bdellovibrionia</taxon>
        <taxon>Bdellovibrionales</taxon>
        <taxon>Pseudobdellovibrionaceae</taxon>
        <taxon>Micavibrio</taxon>
    </lineage>
</organism>
<dbReference type="OrthoDB" id="9815607at2"/>
<evidence type="ECO:0000256" key="5">
    <source>
        <dbReference type="ARBA" id="ARBA00022448"/>
    </source>
</evidence>
<keyword evidence="10 12" id="KW-1133">Transmembrane helix</keyword>
<keyword evidence="7" id="KW-0997">Cell inner membrane</keyword>
<dbReference type="HOGENOM" id="CLU_180892_1_1_5"/>
<evidence type="ECO:0000256" key="10">
    <source>
        <dbReference type="ARBA" id="ARBA00022989"/>
    </source>
</evidence>
<dbReference type="GO" id="GO:0005886">
    <property type="term" value="C:plasma membrane"/>
    <property type="evidence" value="ECO:0007669"/>
    <property type="project" value="UniProtKB-SubCell"/>
</dbReference>
<evidence type="ECO:0000256" key="7">
    <source>
        <dbReference type="ARBA" id="ARBA00022519"/>
    </source>
</evidence>
<keyword evidence="9" id="KW-0201">Cytochrome c-type biogenesis</keyword>
<dbReference type="AlphaFoldDB" id="M4VH65"/>
<keyword evidence="11 12" id="KW-0472">Membrane</keyword>
<keyword evidence="6" id="KW-1003">Cell membrane</keyword>
<name>M4VH65_9BACT</name>
<comment type="subcellular location">
    <subcellularLocation>
        <location evidence="2">Cell inner membrane</location>
        <topology evidence="2">Single-pass membrane protein</topology>
    </subcellularLocation>
</comment>
<evidence type="ECO:0000256" key="12">
    <source>
        <dbReference type="SAM" id="Phobius"/>
    </source>
</evidence>
<evidence type="ECO:0000256" key="4">
    <source>
        <dbReference type="ARBA" id="ARBA00016461"/>
    </source>
</evidence>
<dbReference type="RefSeq" id="WP_015468059.1">
    <property type="nucleotide sequence ID" value="NC_020812.1"/>
</dbReference>
<dbReference type="GO" id="GO:0017004">
    <property type="term" value="P:cytochrome complex assembly"/>
    <property type="evidence" value="ECO:0007669"/>
    <property type="project" value="UniProtKB-KW"/>
</dbReference>
<comment type="function">
    <text evidence="1">Required for the export of heme to the periplasm for the biogenesis of c-type cytochromes.</text>
</comment>